<feature type="domain" description="Cyclic nucleotide-binding" evidence="2">
    <location>
        <begin position="163"/>
        <end position="282"/>
    </location>
</feature>
<evidence type="ECO:0000256" key="1">
    <source>
        <dbReference type="SAM" id="MobiDB-lite"/>
    </source>
</evidence>
<dbReference type="PROSITE" id="PS50042">
    <property type="entry name" value="CNMP_BINDING_3"/>
    <property type="match status" value="2"/>
</dbReference>
<dbReference type="SUPFAM" id="SSF51206">
    <property type="entry name" value="cAMP-binding domain-like"/>
    <property type="match status" value="2"/>
</dbReference>
<dbReference type="PROSITE" id="PS00888">
    <property type="entry name" value="CNMP_BINDING_1"/>
    <property type="match status" value="1"/>
</dbReference>
<dbReference type="PRINTS" id="PR00103">
    <property type="entry name" value="CAMPKINASE"/>
</dbReference>
<dbReference type="GO" id="GO:0030552">
    <property type="term" value="F:cAMP binding"/>
    <property type="evidence" value="ECO:0007669"/>
    <property type="project" value="TreeGrafter"/>
</dbReference>
<accession>A0AAW1PWB7</accession>
<dbReference type="PROSITE" id="PS00889">
    <property type="entry name" value="CNMP_BINDING_2"/>
    <property type="match status" value="1"/>
</dbReference>
<dbReference type="GO" id="GO:0004862">
    <property type="term" value="F:cAMP-dependent protein kinase inhibitor activity"/>
    <property type="evidence" value="ECO:0007669"/>
    <property type="project" value="TreeGrafter"/>
</dbReference>
<evidence type="ECO:0000259" key="2">
    <source>
        <dbReference type="PROSITE" id="PS50042"/>
    </source>
</evidence>
<dbReference type="PANTHER" id="PTHR11635:SF152">
    <property type="entry name" value="CAMP-DEPENDENT PROTEIN KINASE TYPE I REGULATORY SUBUNIT-RELATED"/>
    <property type="match status" value="1"/>
</dbReference>
<gene>
    <name evidence="3" type="ORF">WJX72_000322</name>
</gene>
<keyword evidence="4" id="KW-1185">Reference proteome</keyword>
<dbReference type="Pfam" id="PF00027">
    <property type="entry name" value="cNMP_binding"/>
    <property type="match status" value="2"/>
</dbReference>
<dbReference type="CDD" id="cd00038">
    <property type="entry name" value="CAP_ED"/>
    <property type="match status" value="2"/>
</dbReference>
<feature type="domain" description="Cyclic nucleotide-binding" evidence="2">
    <location>
        <begin position="285"/>
        <end position="409"/>
    </location>
</feature>
<feature type="region of interest" description="Disordered" evidence="1">
    <location>
        <begin position="1"/>
        <end position="26"/>
    </location>
</feature>
<name>A0AAW1PWB7_9CHLO</name>
<dbReference type="GO" id="GO:0005829">
    <property type="term" value="C:cytosol"/>
    <property type="evidence" value="ECO:0007669"/>
    <property type="project" value="TreeGrafter"/>
</dbReference>
<dbReference type="SMART" id="SM00100">
    <property type="entry name" value="cNMP"/>
    <property type="match status" value="2"/>
</dbReference>
<dbReference type="AlphaFoldDB" id="A0AAW1PWB7"/>
<dbReference type="Gene3D" id="2.60.120.10">
    <property type="entry name" value="Jelly Rolls"/>
    <property type="match status" value="2"/>
</dbReference>
<dbReference type="EMBL" id="JALJOR010000007">
    <property type="protein sequence ID" value="KAK9814075.1"/>
    <property type="molecule type" value="Genomic_DNA"/>
</dbReference>
<dbReference type="GO" id="GO:0005952">
    <property type="term" value="C:cAMP-dependent protein kinase complex"/>
    <property type="evidence" value="ECO:0007669"/>
    <property type="project" value="InterPro"/>
</dbReference>
<proteinExistence type="predicted"/>
<sequence>MITSRHPEDENDFDQPLRVHPEEQKLSNPHTLELTAACISGDINEVTLSLRLSLELDLKAVLVVFAPLGKGSSFAGNKVSLPSEPDREVSVQDEADDKVSELPATTGDTDELVGPPPNYNHKRRGSVSAEATPLGGVPAAKKVVRKSLDAGNHIRNAIRHCFLFTELEEEQKTDVVNAMFRKDVTAGETIIREGEEGDNFYVIQEGHFRASKRAGATENVLFQYDGKGAFGELALMYNCPRAATVEAVTDGVLWAMDRTTFRNLVVVSFMEKRQRYERVLADMPIFRGLTPENRSVIADCLALEVYQDGDRILMEGEPLQTTSKFYLVECGTIECFKTFEQGERKLVKTIADGGFFGEVAMVQHETCRAADCVAKGYVKVLTMGRDAFERLMGPAETILADQIADYAQFNAEAAGSHQQAIAV</sequence>
<evidence type="ECO:0000313" key="4">
    <source>
        <dbReference type="Proteomes" id="UP001489004"/>
    </source>
</evidence>
<feature type="compositionally biased region" description="Basic and acidic residues" evidence="1">
    <location>
        <begin position="15"/>
        <end position="25"/>
    </location>
</feature>
<dbReference type="Proteomes" id="UP001489004">
    <property type="component" value="Unassembled WGS sequence"/>
</dbReference>
<dbReference type="InterPro" id="IPR018490">
    <property type="entry name" value="cNMP-bd_dom_sf"/>
</dbReference>
<dbReference type="InterPro" id="IPR050503">
    <property type="entry name" value="cAMP-dep_PK_reg_su-like"/>
</dbReference>
<feature type="region of interest" description="Disordered" evidence="1">
    <location>
        <begin position="75"/>
        <end position="124"/>
    </location>
</feature>
<evidence type="ECO:0000313" key="3">
    <source>
        <dbReference type="EMBL" id="KAK9814075.1"/>
    </source>
</evidence>
<organism evidence="3 4">
    <name type="scientific">[Myrmecia] bisecta</name>
    <dbReference type="NCBI Taxonomy" id="41462"/>
    <lineage>
        <taxon>Eukaryota</taxon>
        <taxon>Viridiplantae</taxon>
        <taxon>Chlorophyta</taxon>
        <taxon>core chlorophytes</taxon>
        <taxon>Trebouxiophyceae</taxon>
        <taxon>Trebouxiales</taxon>
        <taxon>Trebouxiaceae</taxon>
        <taxon>Myrmecia</taxon>
    </lineage>
</organism>
<dbReference type="GO" id="GO:0034236">
    <property type="term" value="F:protein kinase A catalytic subunit binding"/>
    <property type="evidence" value="ECO:0007669"/>
    <property type="project" value="TreeGrafter"/>
</dbReference>
<reference evidence="3 4" key="1">
    <citation type="journal article" date="2024" name="Nat. Commun.">
        <title>Phylogenomics reveals the evolutionary origins of lichenization in chlorophyte algae.</title>
        <authorList>
            <person name="Puginier C."/>
            <person name="Libourel C."/>
            <person name="Otte J."/>
            <person name="Skaloud P."/>
            <person name="Haon M."/>
            <person name="Grisel S."/>
            <person name="Petersen M."/>
            <person name="Berrin J.G."/>
            <person name="Delaux P.M."/>
            <person name="Dal Grande F."/>
            <person name="Keller J."/>
        </authorList>
    </citation>
    <scope>NUCLEOTIDE SEQUENCE [LARGE SCALE GENOMIC DNA]</scope>
    <source>
        <strain evidence="3 4">SAG 2043</strain>
    </source>
</reference>
<dbReference type="InterPro" id="IPR000595">
    <property type="entry name" value="cNMP-bd_dom"/>
</dbReference>
<dbReference type="InterPro" id="IPR014710">
    <property type="entry name" value="RmlC-like_jellyroll"/>
</dbReference>
<dbReference type="InterPro" id="IPR018488">
    <property type="entry name" value="cNMP-bd_CS"/>
</dbReference>
<comment type="caution">
    <text evidence="3">The sequence shown here is derived from an EMBL/GenBank/DDBJ whole genome shotgun (WGS) entry which is preliminary data.</text>
</comment>
<dbReference type="PANTHER" id="PTHR11635">
    <property type="entry name" value="CAMP-DEPENDENT PROTEIN KINASE REGULATORY CHAIN"/>
    <property type="match status" value="1"/>
</dbReference>
<protein>
    <recommendedName>
        <fullName evidence="2">Cyclic nucleotide-binding domain-containing protein</fullName>
    </recommendedName>
</protein>